<dbReference type="Gene3D" id="4.10.830.40">
    <property type="match status" value="1"/>
</dbReference>
<dbReference type="InterPro" id="IPR007523">
    <property type="entry name" value="NDUFAF3/AAMDC"/>
</dbReference>
<keyword evidence="2" id="KW-0963">Cytoplasm</keyword>
<keyword evidence="5" id="KW-0862">Zinc</keyword>
<dbReference type="GO" id="GO:0061630">
    <property type="term" value="F:ubiquitin protein ligase activity"/>
    <property type="evidence" value="ECO:0007669"/>
    <property type="project" value="TreeGrafter"/>
</dbReference>
<dbReference type="Pfam" id="PF00643">
    <property type="entry name" value="zf-B_box"/>
    <property type="match status" value="1"/>
</dbReference>
<evidence type="ECO:0000256" key="8">
    <source>
        <dbReference type="PROSITE-ProRule" id="PRU00024"/>
    </source>
</evidence>
<gene>
    <name evidence="12" type="primary">LOC109465881</name>
</gene>
<dbReference type="InterPro" id="IPR034096">
    <property type="entry name" value="AAMDC"/>
</dbReference>
<name>A0A6P4Y9D0_BRABE</name>
<evidence type="ECO:0000256" key="7">
    <source>
        <dbReference type="ARBA" id="ARBA00074293"/>
    </source>
</evidence>
<sequence length="599" mass="68037">MASSSLLSQISDDFLQCKVCYEPYKTPKVLACLHTFCLECLEQSLEKQRGERSRLFCPTCRTATCLPEGGVTRLKDNFFVESLRDTVDIYRKIHSKHEDVMCNNCAENDSPEAASARCLTCDEFLCPDCVNAHKRVRLTRDHCLVALDTIRASKTEAPLKNAKTPLCEKHDNQVMRFFCTTCRIPVCHDCTVIDHREPEHEYVYLTELVDDTKDVLTELSSLSEGRIHEIKVVQSALAKTSLTLEENKAAVKRQLATATEKLKQRVERKIDKQHKLLLKKLSEIVSSREKELNIHEDFLDTTLASLKSSLDFARKVLSHGNDFAMMDVSKEIEERMTSLLEADLPNVDDVTDQLVHLTFLPSHEPLDSVVIGTIEETRAVPCKKLLPCGHPCDDVHHPNTPCSQRCRSTVNIRVNCCRCGAPIRKPMDDRECWEIRRHQKCFRCAWRHWSLQDRRLQLEMIPELEVIPDDAINNINEFMTSPKIASLSWGSMRVEGGGRYKDCKVWPGGSRAWDWRETGTDHRPGVQPADLEEVLRKGVNTLVIGRGMNEVLQVPQRTIDHVQSQGVECVVLQTERAVDEYNKMAAAGKKVGGVFHSTC</sequence>
<evidence type="ECO:0000259" key="9">
    <source>
        <dbReference type="PROSITE" id="PS50089"/>
    </source>
</evidence>
<evidence type="ECO:0000313" key="11">
    <source>
        <dbReference type="Proteomes" id="UP000515135"/>
    </source>
</evidence>
<dbReference type="GO" id="GO:0008270">
    <property type="term" value="F:zinc ion binding"/>
    <property type="evidence" value="ECO:0007669"/>
    <property type="project" value="UniProtKB-KW"/>
</dbReference>
<dbReference type="GeneID" id="109465881"/>
<organism evidence="11 12">
    <name type="scientific">Branchiostoma belcheri</name>
    <name type="common">Amphioxus</name>
    <dbReference type="NCBI Taxonomy" id="7741"/>
    <lineage>
        <taxon>Eukaryota</taxon>
        <taxon>Metazoa</taxon>
        <taxon>Chordata</taxon>
        <taxon>Cephalochordata</taxon>
        <taxon>Leptocardii</taxon>
        <taxon>Amphioxiformes</taxon>
        <taxon>Branchiostomatidae</taxon>
        <taxon>Branchiostoma</taxon>
    </lineage>
</organism>
<dbReference type="AlphaFoldDB" id="A0A6P4Y9D0"/>
<evidence type="ECO:0000313" key="12">
    <source>
        <dbReference type="RefSeq" id="XP_019618929.1"/>
    </source>
</evidence>
<feature type="domain" description="B box-type" evidence="10">
    <location>
        <begin position="97"/>
        <end position="147"/>
    </location>
</feature>
<dbReference type="SUPFAM" id="SSF64076">
    <property type="entry name" value="MTH938-like"/>
    <property type="match status" value="1"/>
</dbReference>
<dbReference type="InterPro" id="IPR000315">
    <property type="entry name" value="Znf_B-box"/>
</dbReference>
<dbReference type="InterPro" id="IPR027370">
    <property type="entry name" value="Znf-RING_euk"/>
</dbReference>
<dbReference type="GO" id="GO:0005654">
    <property type="term" value="C:nucleoplasm"/>
    <property type="evidence" value="ECO:0007669"/>
    <property type="project" value="TreeGrafter"/>
</dbReference>
<dbReference type="Pfam" id="PF04430">
    <property type="entry name" value="DUF498"/>
    <property type="match status" value="1"/>
</dbReference>
<dbReference type="InterPro" id="IPR013083">
    <property type="entry name" value="Znf_RING/FYVE/PHD"/>
</dbReference>
<dbReference type="Gene3D" id="3.30.40.10">
    <property type="entry name" value="Zinc/RING finger domain, C3HC4 (zinc finger)"/>
    <property type="match status" value="1"/>
</dbReference>
<evidence type="ECO:0000256" key="3">
    <source>
        <dbReference type="ARBA" id="ARBA00022723"/>
    </source>
</evidence>
<dbReference type="Gene3D" id="3.30.160.60">
    <property type="entry name" value="Classic Zinc Finger"/>
    <property type="match status" value="1"/>
</dbReference>
<dbReference type="PANTHER" id="PTHR25462">
    <property type="entry name" value="BONUS, ISOFORM C-RELATED"/>
    <property type="match status" value="1"/>
</dbReference>
<dbReference type="GO" id="GO:0005737">
    <property type="term" value="C:cytoplasm"/>
    <property type="evidence" value="ECO:0007669"/>
    <property type="project" value="UniProtKB-SubCell"/>
</dbReference>
<dbReference type="PROSITE" id="PS50089">
    <property type="entry name" value="ZF_RING_2"/>
    <property type="match status" value="1"/>
</dbReference>
<dbReference type="FunFam" id="3.40.1230.10:FF:000001">
    <property type="entry name" value="Adipogenesis-associated, Mth938 domain-containing"/>
    <property type="match status" value="1"/>
</dbReference>
<dbReference type="PROSITE" id="PS50119">
    <property type="entry name" value="ZF_BBOX"/>
    <property type="match status" value="2"/>
</dbReference>
<comment type="subcellular location">
    <subcellularLocation>
        <location evidence="1">Cytoplasm</location>
    </subcellularLocation>
</comment>
<dbReference type="RefSeq" id="XP_019618929.1">
    <property type="nucleotide sequence ID" value="XM_019763370.1"/>
</dbReference>
<keyword evidence="3" id="KW-0479">Metal-binding</keyword>
<dbReference type="PANTHER" id="PTHR25462:SF296">
    <property type="entry name" value="MEIOTIC P26, ISOFORM F"/>
    <property type="match status" value="1"/>
</dbReference>
<evidence type="ECO:0000256" key="2">
    <source>
        <dbReference type="ARBA" id="ARBA00022490"/>
    </source>
</evidence>
<accession>A0A6P4Y9D0</accession>
<evidence type="ECO:0000256" key="1">
    <source>
        <dbReference type="ARBA" id="ARBA00004496"/>
    </source>
</evidence>
<reference evidence="12" key="1">
    <citation type="submission" date="2025-08" db="UniProtKB">
        <authorList>
            <consortium name="RefSeq"/>
        </authorList>
    </citation>
    <scope>IDENTIFICATION</scope>
    <source>
        <tissue evidence="12">Gonad</tissue>
    </source>
</reference>
<dbReference type="SUPFAM" id="SSF57850">
    <property type="entry name" value="RING/U-box"/>
    <property type="match status" value="1"/>
</dbReference>
<dbReference type="PROSITE" id="PS00518">
    <property type="entry name" value="ZF_RING_1"/>
    <property type="match status" value="1"/>
</dbReference>
<dbReference type="InterPro" id="IPR036748">
    <property type="entry name" value="MTH938-like_sf"/>
</dbReference>
<dbReference type="InterPro" id="IPR047153">
    <property type="entry name" value="TRIM45/56/19-like"/>
</dbReference>
<feature type="domain" description="RING-type" evidence="9">
    <location>
        <begin position="17"/>
        <end position="61"/>
    </location>
</feature>
<dbReference type="Gene3D" id="3.40.1230.10">
    <property type="entry name" value="MTH938-like"/>
    <property type="match status" value="1"/>
</dbReference>
<evidence type="ECO:0000259" key="10">
    <source>
        <dbReference type="PROSITE" id="PS50119"/>
    </source>
</evidence>
<dbReference type="Proteomes" id="UP000515135">
    <property type="component" value="Unplaced"/>
</dbReference>
<dbReference type="KEGG" id="bbel:109465881"/>
<dbReference type="CDD" id="cd05126">
    <property type="entry name" value="Mth938"/>
    <property type="match status" value="1"/>
</dbReference>
<dbReference type="SMART" id="SM00184">
    <property type="entry name" value="RING"/>
    <property type="match status" value="1"/>
</dbReference>
<proteinExistence type="inferred from homology"/>
<keyword evidence="4 8" id="KW-0863">Zinc-finger</keyword>
<dbReference type="SMART" id="SM00336">
    <property type="entry name" value="BBOX"/>
    <property type="match status" value="2"/>
</dbReference>
<comment type="similarity">
    <text evidence="6">Belongs to the AAMDC family.</text>
</comment>
<evidence type="ECO:0000256" key="4">
    <source>
        <dbReference type="ARBA" id="ARBA00022771"/>
    </source>
</evidence>
<dbReference type="InterPro" id="IPR001841">
    <property type="entry name" value="Znf_RING"/>
</dbReference>
<dbReference type="OrthoDB" id="342730at2759"/>
<dbReference type="SUPFAM" id="SSF57845">
    <property type="entry name" value="B-box zinc-binding domain"/>
    <property type="match status" value="1"/>
</dbReference>
<dbReference type="InterPro" id="IPR017907">
    <property type="entry name" value="Znf_RING_CS"/>
</dbReference>
<evidence type="ECO:0000256" key="5">
    <source>
        <dbReference type="ARBA" id="ARBA00022833"/>
    </source>
</evidence>
<dbReference type="Pfam" id="PF13445">
    <property type="entry name" value="zf-RING_UBOX"/>
    <property type="match status" value="1"/>
</dbReference>
<feature type="domain" description="B box-type" evidence="10">
    <location>
        <begin position="162"/>
        <end position="205"/>
    </location>
</feature>
<evidence type="ECO:0000256" key="6">
    <source>
        <dbReference type="ARBA" id="ARBA00061510"/>
    </source>
</evidence>
<keyword evidence="11" id="KW-1185">Reference proteome</keyword>
<protein>
    <recommendedName>
        <fullName evidence="7">Mth938 domain-containing protein</fullName>
    </recommendedName>
</protein>